<evidence type="ECO:0000256" key="18">
    <source>
        <dbReference type="ARBA" id="ARBA00023113"/>
    </source>
</evidence>
<dbReference type="PROSITE" id="PS50994">
    <property type="entry name" value="INTEGRASE"/>
    <property type="match status" value="1"/>
</dbReference>
<keyword evidence="11" id="KW-0378">Hydrolase</keyword>
<evidence type="ECO:0000256" key="3">
    <source>
        <dbReference type="ARBA" id="ARBA00022612"/>
    </source>
</evidence>
<gene>
    <name evidence="25" type="ORF">PCASD_14252</name>
</gene>
<dbReference type="InterPro" id="IPR001584">
    <property type="entry name" value="Integrase_cat-core"/>
</dbReference>
<keyword evidence="12" id="KW-0067">ATP-binding</keyword>
<reference evidence="25 26" key="1">
    <citation type="submission" date="2017-11" db="EMBL/GenBank/DDBJ databases">
        <title>De novo assembly and phasing of dikaryotic genomes from two isolates of Puccinia coronata f. sp. avenae, the causal agent of oat crown rust.</title>
        <authorList>
            <person name="Miller M.E."/>
            <person name="Zhang Y."/>
            <person name="Omidvar V."/>
            <person name="Sperschneider J."/>
            <person name="Schwessinger B."/>
            <person name="Raley C."/>
            <person name="Palmer J.M."/>
            <person name="Garnica D."/>
            <person name="Upadhyaya N."/>
            <person name="Rathjen J."/>
            <person name="Taylor J.M."/>
            <person name="Park R.F."/>
            <person name="Dodds P.N."/>
            <person name="Hirsch C.D."/>
            <person name="Kianian S.F."/>
            <person name="Figueroa M."/>
        </authorList>
    </citation>
    <scope>NUCLEOTIDE SEQUENCE [LARGE SCALE GENOMIC DNA]</scope>
    <source>
        <strain evidence="25">12SD80</strain>
    </source>
</reference>
<keyword evidence="4" id="KW-0645">Protease</keyword>
<evidence type="ECO:0000256" key="15">
    <source>
        <dbReference type="ARBA" id="ARBA00022908"/>
    </source>
</evidence>
<evidence type="ECO:0000256" key="20">
    <source>
        <dbReference type="ARBA" id="ARBA00023268"/>
    </source>
</evidence>
<comment type="catalytic activity">
    <reaction evidence="22">
        <text>DNA(n) + a 2'-deoxyribonucleoside 5'-triphosphate = DNA(n+1) + diphosphate</text>
        <dbReference type="Rhea" id="RHEA:22508"/>
        <dbReference type="Rhea" id="RHEA-COMP:17339"/>
        <dbReference type="Rhea" id="RHEA-COMP:17340"/>
        <dbReference type="ChEBI" id="CHEBI:33019"/>
        <dbReference type="ChEBI" id="CHEBI:61560"/>
        <dbReference type="ChEBI" id="CHEBI:173112"/>
        <dbReference type="EC" id="2.7.7.7"/>
    </reaction>
</comment>
<accession>A0A2N5UB29</accession>
<dbReference type="InterPro" id="IPR036397">
    <property type="entry name" value="RNaseH_sf"/>
</dbReference>
<dbReference type="GO" id="GO:0005634">
    <property type="term" value="C:nucleus"/>
    <property type="evidence" value="ECO:0007669"/>
    <property type="project" value="UniProtKB-ARBA"/>
</dbReference>
<dbReference type="EMBL" id="PGCI01000187">
    <property type="protein sequence ID" value="PLW34947.1"/>
    <property type="molecule type" value="Genomic_DNA"/>
</dbReference>
<keyword evidence="15" id="KW-0229">DNA integration</keyword>
<dbReference type="GO" id="GO:0006310">
    <property type="term" value="P:DNA recombination"/>
    <property type="evidence" value="ECO:0007669"/>
    <property type="project" value="UniProtKB-KW"/>
</dbReference>
<evidence type="ECO:0000256" key="19">
    <source>
        <dbReference type="ARBA" id="ARBA00023172"/>
    </source>
</evidence>
<keyword evidence="6" id="KW-0540">Nuclease</keyword>
<dbReference type="Gene3D" id="3.30.420.10">
    <property type="entry name" value="Ribonuclease H-like superfamily/Ribonuclease H"/>
    <property type="match status" value="1"/>
</dbReference>
<dbReference type="PANTHER" id="PTHR42648:SF11">
    <property type="entry name" value="TRANSPOSON TY4-P GAG-POL POLYPROTEIN"/>
    <property type="match status" value="1"/>
</dbReference>
<feature type="compositionally biased region" description="Acidic residues" evidence="23">
    <location>
        <begin position="775"/>
        <end position="784"/>
    </location>
</feature>
<dbReference type="Pfam" id="PF07727">
    <property type="entry name" value="RVT_2"/>
    <property type="match status" value="1"/>
</dbReference>
<dbReference type="GO" id="GO:0003887">
    <property type="term" value="F:DNA-directed DNA polymerase activity"/>
    <property type="evidence" value="ECO:0007669"/>
    <property type="project" value="UniProtKB-KW"/>
</dbReference>
<evidence type="ECO:0000256" key="13">
    <source>
        <dbReference type="ARBA" id="ARBA00022842"/>
    </source>
</evidence>
<dbReference type="Pfam" id="PF22936">
    <property type="entry name" value="Pol_BBD"/>
    <property type="match status" value="1"/>
</dbReference>
<dbReference type="InterPro" id="IPR054722">
    <property type="entry name" value="PolX-like_BBD"/>
</dbReference>
<evidence type="ECO:0000256" key="22">
    <source>
        <dbReference type="ARBA" id="ARBA00049244"/>
    </source>
</evidence>
<evidence type="ECO:0000256" key="10">
    <source>
        <dbReference type="ARBA" id="ARBA00022759"/>
    </source>
</evidence>
<dbReference type="GO" id="GO:0004519">
    <property type="term" value="F:endonuclease activity"/>
    <property type="evidence" value="ECO:0007669"/>
    <property type="project" value="UniProtKB-KW"/>
</dbReference>
<dbReference type="GO" id="GO:0004190">
    <property type="term" value="F:aspartic-type endopeptidase activity"/>
    <property type="evidence" value="ECO:0007669"/>
    <property type="project" value="UniProtKB-KW"/>
</dbReference>
<evidence type="ECO:0000256" key="23">
    <source>
        <dbReference type="SAM" id="MobiDB-lite"/>
    </source>
</evidence>
<name>A0A2N5UB29_9BASI</name>
<dbReference type="CDD" id="cd09272">
    <property type="entry name" value="RNase_HI_RT_Ty1"/>
    <property type="match status" value="1"/>
</dbReference>
<protein>
    <recommendedName>
        <fullName evidence="24">Integrase catalytic domain-containing protein</fullName>
    </recommendedName>
</protein>
<keyword evidence="18" id="KW-0917">Virion maturation</keyword>
<dbReference type="Pfam" id="PF00665">
    <property type="entry name" value="rve"/>
    <property type="match status" value="1"/>
</dbReference>
<evidence type="ECO:0000256" key="14">
    <source>
        <dbReference type="ARBA" id="ARBA00022884"/>
    </source>
</evidence>
<comment type="caution">
    <text evidence="25">The sequence shown here is derived from an EMBL/GenBank/DDBJ whole genome shotgun (WGS) entry which is preliminary data.</text>
</comment>
<dbReference type="GO" id="GO:0032196">
    <property type="term" value="P:transposition"/>
    <property type="evidence" value="ECO:0007669"/>
    <property type="project" value="UniProtKB-KW"/>
</dbReference>
<evidence type="ECO:0000256" key="12">
    <source>
        <dbReference type="ARBA" id="ARBA00022840"/>
    </source>
</evidence>
<dbReference type="InterPro" id="IPR013103">
    <property type="entry name" value="RVT_2"/>
</dbReference>
<dbReference type="GO" id="GO:0015074">
    <property type="term" value="P:DNA integration"/>
    <property type="evidence" value="ECO:0007669"/>
    <property type="project" value="UniProtKB-KW"/>
</dbReference>
<dbReference type="GO" id="GO:0046872">
    <property type="term" value="F:metal ion binding"/>
    <property type="evidence" value="ECO:0007669"/>
    <property type="project" value="UniProtKB-KW"/>
</dbReference>
<evidence type="ECO:0000256" key="11">
    <source>
        <dbReference type="ARBA" id="ARBA00022801"/>
    </source>
</evidence>
<keyword evidence="9" id="KW-0064">Aspartyl protease</keyword>
<dbReference type="InterPro" id="IPR012337">
    <property type="entry name" value="RNaseH-like_sf"/>
</dbReference>
<evidence type="ECO:0000256" key="6">
    <source>
        <dbReference type="ARBA" id="ARBA00022722"/>
    </source>
</evidence>
<dbReference type="InterPro" id="IPR043502">
    <property type="entry name" value="DNA/RNA_pol_sf"/>
</dbReference>
<feature type="region of interest" description="Disordered" evidence="23">
    <location>
        <begin position="755"/>
        <end position="784"/>
    </location>
</feature>
<dbReference type="GO" id="GO:0003723">
    <property type="term" value="F:RNA binding"/>
    <property type="evidence" value="ECO:0007669"/>
    <property type="project" value="UniProtKB-KW"/>
</dbReference>
<keyword evidence="20" id="KW-0511">Multifunctional enzyme</keyword>
<keyword evidence="14" id="KW-0694">RNA-binding</keyword>
<evidence type="ECO:0000256" key="7">
    <source>
        <dbReference type="ARBA" id="ARBA00022723"/>
    </source>
</evidence>
<dbReference type="GO" id="GO:0003964">
    <property type="term" value="F:RNA-directed DNA polymerase activity"/>
    <property type="evidence" value="ECO:0007669"/>
    <property type="project" value="UniProtKB-KW"/>
</dbReference>
<evidence type="ECO:0000259" key="24">
    <source>
        <dbReference type="PROSITE" id="PS50994"/>
    </source>
</evidence>
<sequence>MDGINSTILKTTIEAIPVLTEDNYSTWRTCITALFKLGGLKDQILEGQPALAENDNTILCAIILAKLLTTTHNNVVNSANEDDAAELWKSIQKRFVSTKPSNRARVYNVFVNITYDSSNIKKFVTEVRSSLVKMEDVGVVIPDDILTYDLLRRLPSNLDNIKQKITHSTNGEDIKPESLIDHLEIHINELKVSTANKSHSVGSTMFTKEDPRCKTGMHNPFSNSHTKENCWMLYPEKRTAFYKKNNTASINRSNTAVRAVLKQLCSTGGRTGTVRLKREPTGRTDLSDRSRLVLSDRSQELIGQACPTRRQVLRSDSACPTTGRTQLFEHRSNCHSGSTSHMVSDRKLFSALDETEKGLINTSCGKNTLKIKGKGTIRLRYKDRLVTFHNVLLVPKITVNLLSLRHLLPEQCNVIFNVNHFSVLKNDSVYLEGNYHHNIPVINLEPNVHVSHLSSAKLLHKSLGHVSYRRIRNKIGIPIKAPEACKSCAVVKITKATFKHRSSTASKPFKEIHLDLIGPISPMSHKKHKYILTIVDCCTRFCAAIPVCAKSDVFASLAFALDVEAKRFGYYPTVIHSDRGTEFINAEFEMYCNKNTIRQRFSDAYTPQQNGLAERFNRTILESLKTILLDSGLRQNLWNEILSAAILTLNQVPTHQSKKLPYVLFKSQNIPLGFFKPIGNPVAVLSAHKKKAKLEPRGELGRLIGFNPEIKSYRILTNDGLIINSKSIDFLDFPTLLPNPPADFDELVVEELSEKTTTKLPAKSPEEEPCPVVKEEEEDQLDDDEQLPAAEYEESSDDNKAVVADSLTPTPEAPTGRILRDRTLQVRPVKYSHLTIDPTSFKKAVSCDKAEDWKKSINTELKNIEAHQVWTKHFEKPKKILFSTWVFKTKPATDSSPEKQKARLCIQGFLQTFGEDFFETFAPTGKFPSLLTLLVLAIDLKLPIKQFDVKSAFLFAPLEEEIYIKTPEGSPRKSPYLKLEKSLYGLKQAPKNWYDTLTSWFGDIGYDPSVSNACLFIHKDKNSFIFFHVDDLIVVERTERFEKQFLSRFPNSTAHLPDTLLGMKLCVSPAMIELSQPALIKKGLELLGLSDCRPMKTPLTPAIQLHTASEEDHQAFLALNVNYRSYTGMLNYLACRTCPDLAAAVSILSRFNQRPGLSHWREVLHCWRYLKGTYDVGLVLKPKRDNLIDRLNYFTDATWAEDQETRISQSGSLAFWKSCPILWNSKRQCNITLSSTESEMNALSDGEQENQWLQFLVEELLNKKLAPTLFNIDNKGLLEKLKHFGSNSKTKHLDIKIKNLRDKYQKKEIDVKLVSSDEMLADSLTKAAPLSSVKKLQDKCLSALPSSTKEGC</sequence>
<evidence type="ECO:0000256" key="16">
    <source>
        <dbReference type="ARBA" id="ARBA00022918"/>
    </source>
</evidence>
<dbReference type="SUPFAM" id="SSF56672">
    <property type="entry name" value="DNA/RNA polymerases"/>
    <property type="match status" value="1"/>
</dbReference>
<dbReference type="Pfam" id="PF14223">
    <property type="entry name" value="Retrotran_gag_2"/>
    <property type="match status" value="1"/>
</dbReference>
<dbReference type="PANTHER" id="PTHR42648">
    <property type="entry name" value="TRANSPOSASE, PUTATIVE-RELATED"/>
    <property type="match status" value="1"/>
</dbReference>
<keyword evidence="16" id="KW-0695">RNA-directed DNA polymerase</keyword>
<evidence type="ECO:0000256" key="5">
    <source>
        <dbReference type="ARBA" id="ARBA00022695"/>
    </source>
</evidence>
<evidence type="ECO:0000256" key="8">
    <source>
        <dbReference type="ARBA" id="ARBA00022741"/>
    </source>
</evidence>
<evidence type="ECO:0000256" key="21">
    <source>
        <dbReference type="ARBA" id="ARBA00048173"/>
    </source>
</evidence>
<keyword evidence="2" id="KW-0815">Transposition</keyword>
<keyword evidence="19" id="KW-0233">DNA recombination</keyword>
<keyword evidence="13" id="KW-0460">Magnesium</keyword>
<evidence type="ECO:0000256" key="17">
    <source>
        <dbReference type="ARBA" id="ARBA00022932"/>
    </source>
</evidence>
<keyword evidence="17" id="KW-0239">DNA-directed DNA polymerase</keyword>
<keyword evidence="5" id="KW-0548">Nucleotidyltransferase</keyword>
<keyword evidence="17" id="KW-0808">Transferase</keyword>
<organism evidence="25 26">
    <name type="scientific">Puccinia coronata f. sp. avenae</name>
    <dbReference type="NCBI Taxonomy" id="200324"/>
    <lineage>
        <taxon>Eukaryota</taxon>
        <taxon>Fungi</taxon>
        <taxon>Dikarya</taxon>
        <taxon>Basidiomycota</taxon>
        <taxon>Pucciniomycotina</taxon>
        <taxon>Pucciniomycetes</taxon>
        <taxon>Pucciniales</taxon>
        <taxon>Pucciniaceae</taxon>
        <taxon>Puccinia</taxon>
    </lineage>
</organism>
<feature type="domain" description="Integrase catalytic" evidence="24">
    <location>
        <begin position="504"/>
        <end position="669"/>
    </location>
</feature>
<keyword evidence="3" id="KW-1188">Viral release from host cell</keyword>
<dbReference type="InterPro" id="IPR039537">
    <property type="entry name" value="Retrotran_Ty1/copia-like"/>
</dbReference>
<keyword evidence="7" id="KW-0479">Metal-binding</keyword>
<keyword evidence="10" id="KW-0255">Endonuclease</keyword>
<dbReference type="Proteomes" id="UP000235392">
    <property type="component" value="Unassembled WGS sequence"/>
</dbReference>
<comment type="function">
    <text evidence="1">The aspartyl protease (PR) mediates the proteolytic cleavages of the Gag and Gag-Pol polyproteins after assembly of the VLP.</text>
</comment>
<evidence type="ECO:0000256" key="4">
    <source>
        <dbReference type="ARBA" id="ARBA00022670"/>
    </source>
</evidence>
<evidence type="ECO:0000256" key="1">
    <source>
        <dbReference type="ARBA" id="ARBA00002180"/>
    </source>
</evidence>
<comment type="catalytic activity">
    <reaction evidence="21">
        <text>DNA(n) + a 2'-deoxyribonucleoside 5'-triphosphate = DNA(n+1) + diphosphate</text>
        <dbReference type="Rhea" id="RHEA:22508"/>
        <dbReference type="Rhea" id="RHEA-COMP:17339"/>
        <dbReference type="Rhea" id="RHEA-COMP:17340"/>
        <dbReference type="ChEBI" id="CHEBI:33019"/>
        <dbReference type="ChEBI" id="CHEBI:61560"/>
        <dbReference type="ChEBI" id="CHEBI:173112"/>
        <dbReference type="EC" id="2.7.7.49"/>
    </reaction>
</comment>
<proteinExistence type="predicted"/>
<evidence type="ECO:0000313" key="25">
    <source>
        <dbReference type="EMBL" id="PLW34947.1"/>
    </source>
</evidence>
<evidence type="ECO:0000313" key="26">
    <source>
        <dbReference type="Proteomes" id="UP000235392"/>
    </source>
</evidence>
<dbReference type="SUPFAM" id="SSF53098">
    <property type="entry name" value="Ribonuclease H-like"/>
    <property type="match status" value="1"/>
</dbReference>
<keyword evidence="8" id="KW-0547">Nucleotide-binding</keyword>
<evidence type="ECO:0000256" key="2">
    <source>
        <dbReference type="ARBA" id="ARBA00022578"/>
    </source>
</evidence>
<evidence type="ECO:0000256" key="9">
    <source>
        <dbReference type="ARBA" id="ARBA00022750"/>
    </source>
</evidence>
<dbReference type="GO" id="GO:0006508">
    <property type="term" value="P:proteolysis"/>
    <property type="evidence" value="ECO:0007669"/>
    <property type="project" value="UniProtKB-KW"/>
</dbReference>
<dbReference type="GO" id="GO:0005524">
    <property type="term" value="F:ATP binding"/>
    <property type="evidence" value="ECO:0007669"/>
    <property type="project" value="UniProtKB-KW"/>
</dbReference>